<evidence type="ECO:0000256" key="2">
    <source>
        <dbReference type="ARBA" id="ARBA00022748"/>
    </source>
</evidence>
<gene>
    <name evidence="7" type="ORF">BST92_09620</name>
</gene>
<sequence>MKKLFFIILLISAAALSQAQITYYQIEDGTVMDFFEFEKYKKNLSTGLVIHNSVSTRTAQDSVIQTVKVTIVDSNPDSNYYDPFLVHRKKIGDRFPMEEFIASDSSGIDDVDYTGKPTVVNFWFTRCGPCIIEIPYLNQLSEEFNGEVNFVAITFDKDYVVNHFLDRKAFNFEHLTDVRPAIDAYGVQAFPMNLLLDKNGRIVQVYGDIIAEHLNLSATLREMVNE</sequence>
<dbReference type="OrthoDB" id="9815205at2"/>
<protein>
    <recommendedName>
        <fullName evidence="6">Thioredoxin domain-containing protein</fullName>
    </recommendedName>
</protein>
<keyword evidence="5" id="KW-0732">Signal</keyword>
<dbReference type="Proteomes" id="UP000239747">
    <property type="component" value="Unassembled WGS sequence"/>
</dbReference>
<feature type="domain" description="Thioredoxin" evidence="6">
    <location>
        <begin position="89"/>
        <end position="226"/>
    </location>
</feature>
<keyword evidence="8" id="KW-1185">Reference proteome</keyword>
<name>A0A2S7UB69_9FLAO</name>
<evidence type="ECO:0000256" key="4">
    <source>
        <dbReference type="ARBA" id="ARBA00023284"/>
    </source>
</evidence>
<dbReference type="Pfam" id="PF08534">
    <property type="entry name" value="Redoxin"/>
    <property type="match status" value="1"/>
</dbReference>
<evidence type="ECO:0000259" key="6">
    <source>
        <dbReference type="PROSITE" id="PS51352"/>
    </source>
</evidence>
<organism evidence="7 8">
    <name type="scientific">Nonlabens arenilitoris</name>
    <dbReference type="NCBI Taxonomy" id="1217969"/>
    <lineage>
        <taxon>Bacteria</taxon>
        <taxon>Pseudomonadati</taxon>
        <taxon>Bacteroidota</taxon>
        <taxon>Flavobacteriia</taxon>
        <taxon>Flavobacteriales</taxon>
        <taxon>Flavobacteriaceae</taxon>
        <taxon>Nonlabens</taxon>
    </lineage>
</organism>
<dbReference type="SUPFAM" id="SSF52833">
    <property type="entry name" value="Thioredoxin-like"/>
    <property type="match status" value="1"/>
</dbReference>
<proteinExistence type="predicted"/>
<dbReference type="InterPro" id="IPR036249">
    <property type="entry name" value="Thioredoxin-like_sf"/>
</dbReference>
<dbReference type="InterPro" id="IPR013766">
    <property type="entry name" value="Thioredoxin_domain"/>
</dbReference>
<accession>A0A2S7UB69</accession>
<feature type="chain" id="PRO_5015486531" description="Thioredoxin domain-containing protein" evidence="5">
    <location>
        <begin position="20"/>
        <end position="226"/>
    </location>
</feature>
<dbReference type="RefSeq" id="WP_105071255.1">
    <property type="nucleotide sequence ID" value="NZ_MTPW01000001.1"/>
</dbReference>
<dbReference type="PANTHER" id="PTHR42852">
    <property type="entry name" value="THIOL:DISULFIDE INTERCHANGE PROTEIN DSBE"/>
    <property type="match status" value="1"/>
</dbReference>
<dbReference type="EMBL" id="MTPW01000001">
    <property type="protein sequence ID" value="PQJ32166.1"/>
    <property type="molecule type" value="Genomic_DNA"/>
</dbReference>
<dbReference type="GO" id="GO:0017004">
    <property type="term" value="P:cytochrome complex assembly"/>
    <property type="evidence" value="ECO:0007669"/>
    <property type="project" value="UniProtKB-KW"/>
</dbReference>
<dbReference type="GO" id="GO:0030313">
    <property type="term" value="C:cell envelope"/>
    <property type="evidence" value="ECO:0007669"/>
    <property type="project" value="UniProtKB-SubCell"/>
</dbReference>
<feature type="signal peptide" evidence="5">
    <location>
        <begin position="1"/>
        <end position="19"/>
    </location>
</feature>
<dbReference type="CDD" id="cd02966">
    <property type="entry name" value="TlpA_like_family"/>
    <property type="match status" value="1"/>
</dbReference>
<keyword evidence="3" id="KW-1015">Disulfide bond</keyword>
<dbReference type="PROSITE" id="PS51352">
    <property type="entry name" value="THIOREDOXIN_2"/>
    <property type="match status" value="1"/>
</dbReference>
<comment type="caution">
    <text evidence="7">The sequence shown here is derived from an EMBL/GenBank/DDBJ whole genome shotgun (WGS) entry which is preliminary data.</text>
</comment>
<evidence type="ECO:0000256" key="3">
    <source>
        <dbReference type="ARBA" id="ARBA00023157"/>
    </source>
</evidence>
<reference evidence="7 8" key="1">
    <citation type="submission" date="2017-01" db="EMBL/GenBank/DDBJ databases">
        <title>Trade-off between light-utilization and light-protection in marine flavobacteria.</title>
        <authorList>
            <person name="Kumagai Y."/>
            <person name="Yoshizawa S."/>
            <person name="Kogure K."/>
            <person name="Iwasaki W."/>
        </authorList>
    </citation>
    <scope>NUCLEOTIDE SEQUENCE [LARGE SCALE GENOMIC DNA]</scope>
    <source>
        <strain evidence="7 8">KCTC 32109</strain>
    </source>
</reference>
<evidence type="ECO:0000256" key="1">
    <source>
        <dbReference type="ARBA" id="ARBA00004196"/>
    </source>
</evidence>
<evidence type="ECO:0000313" key="8">
    <source>
        <dbReference type="Proteomes" id="UP000239747"/>
    </source>
</evidence>
<keyword evidence="2" id="KW-0201">Cytochrome c-type biogenesis</keyword>
<dbReference type="InterPro" id="IPR013740">
    <property type="entry name" value="Redoxin"/>
</dbReference>
<dbReference type="GO" id="GO:0016491">
    <property type="term" value="F:oxidoreductase activity"/>
    <property type="evidence" value="ECO:0007669"/>
    <property type="project" value="InterPro"/>
</dbReference>
<evidence type="ECO:0000256" key="5">
    <source>
        <dbReference type="SAM" id="SignalP"/>
    </source>
</evidence>
<comment type="subcellular location">
    <subcellularLocation>
        <location evidence="1">Cell envelope</location>
    </subcellularLocation>
</comment>
<dbReference type="AlphaFoldDB" id="A0A2S7UB69"/>
<dbReference type="PANTHER" id="PTHR42852:SF6">
    <property type="entry name" value="THIOL:DISULFIDE INTERCHANGE PROTEIN DSBE"/>
    <property type="match status" value="1"/>
</dbReference>
<dbReference type="InterPro" id="IPR050553">
    <property type="entry name" value="Thioredoxin_ResA/DsbE_sf"/>
</dbReference>
<dbReference type="Gene3D" id="3.40.30.10">
    <property type="entry name" value="Glutaredoxin"/>
    <property type="match status" value="1"/>
</dbReference>
<evidence type="ECO:0000313" key="7">
    <source>
        <dbReference type="EMBL" id="PQJ32166.1"/>
    </source>
</evidence>
<keyword evidence="4" id="KW-0676">Redox-active center</keyword>